<dbReference type="AlphaFoldDB" id="A0A562L7I2"/>
<sequence length="204" mass="22483">MNADATVLLIDDDADVRDAVGRLLRSAGWKAEVFASAEDFLASNSQVRIGCVVLDVRMPGMSGPELHDWMREHHVSLPVIYLSGNCDVPTSVQAMKYGAADVLLKPADADVLLQAISDAIARHCMDRARHDLADSIHLRMQRLSARERQVMDHVIVGRLNKQIAADLGIAEKTVKVHRGRVMAKMEVRSVAELVHLCDQLESTV</sequence>
<evidence type="ECO:0000259" key="5">
    <source>
        <dbReference type="PROSITE" id="PS50043"/>
    </source>
</evidence>
<dbReference type="PRINTS" id="PR00038">
    <property type="entry name" value="HTHLUXR"/>
</dbReference>
<dbReference type="Gene3D" id="3.40.50.2300">
    <property type="match status" value="1"/>
</dbReference>
<dbReference type="GO" id="GO:0003677">
    <property type="term" value="F:DNA binding"/>
    <property type="evidence" value="ECO:0007669"/>
    <property type="project" value="UniProtKB-KW"/>
</dbReference>
<dbReference type="InterPro" id="IPR001789">
    <property type="entry name" value="Sig_transdc_resp-reg_receiver"/>
</dbReference>
<dbReference type="SMART" id="SM00448">
    <property type="entry name" value="REC"/>
    <property type="match status" value="1"/>
</dbReference>
<organism evidence="7 8">
    <name type="scientific">Luteimonas cucumeris</name>
    <dbReference type="NCBI Taxonomy" id="985012"/>
    <lineage>
        <taxon>Bacteria</taxon>
        <taxon>Pseudomonadati</taxon>
        <taxon>Pseudomonadota</taxon>
        <taxon>Gammaproteobacteria</taxon>
        <taxon>Lysobacterales</taxon>
        <taxon>Lysobacteraceae</taxon>
        <taxon>Luteimonas</taxon>
    </lineage>
</organism>
<feature type="domain" description="Response regulatory" evidence="6">
    <location>
        <begin position="6"/>
        <end position="120"/>
    </location>
</feature>
<proteinExistence type="predicted"/>
<dbReference type="SMART" id="SM00421">
    <property type="entry name" value="HTH_LUXR"/>
    <property type="match status" value="1"/>
</dbReference>
<keyword evidence="3" id="KW-0804">Transcription</keyword>
<dbReference type="InterPro" id="IPR000792">
    <property type="entry name" value="Tscrpt_reg_LuxR_C"/>
</dbReference>
<dbReference type="Gene3D" id="1.10.10.10">
    <property type="entry name" value="Winged helix-like DNA-binding domain superfamily/Winged helix DNA-binding domain"/>
    <property type="match status" value="1"/>
</dbReference>
<dbReference type="InterPro" id="IPR011006">
    <property type="entry name" value="CheY-like_superfamily"/>
</dbReference>
<dbReference type="EMBL" id="VLKN01000003">
    <property type="protein sequence ID" value="TWI03545.1"/>
    <property type="molecule type" value="Genomic_DNA"/>
</dbReference>
<dbReference type="PROSITE" id="PS50043">
    <property type="entry name" value="HTH_LUXR_2"/>
    <property type="match status" value="1"/>
</dbReference>
<feature type="domain" description="HTH luxR-type" evidence="5">
    <location>
        <begin position="136"/>
        <end position="201"/>
    </location>
</feature>
<dbReference type="PROSITE" id="PS00622">
    <property type="entry name" value="HTH_LUXR_1"/>
    <property type="match status" value="1"/>
</dbReference>
<evidence type="ECO:0000256" key="2">
    <source>
        <dbReference type="ARBA" id="ARBA00023125"/>
    </source>
</evidence>
<accession>A0A562L7I2</accession>
<dbReference type="SUPFAM" id="SSF46894">
    <property type="entry name" value="C-terminal effector domain of the bipartite response regulators"/>
    <property type="match status" value="1"/>
</dbReference>
<dbReference type="InterPro" id="IPR036388">
    <property type="entry name" value="WH-like_DNA-bd_sf"/>
</dbReference>
<dbReference type="PANTHER" id="PTHR44688:SF16">
    <property type="entry name" value="DNA-BINDING TRANSCRIPTIONAL ACTIVATOR DEVR_DOSR"/>
    <property type="match status" value="1"/>
</dbReference>
<dbReference type="InterPro" id="IPR016032">
    <property type="entry name" value="Sig_transdc_resp-reg_C-effctor"/>
</dbReference>
<dbReference type="Proteomes" id="UP000315167">
    <property type="component" value="Unassembled WGS sequence"/>
</dbReference>
<keyword evidence="2" id="KW-0238">DNA-binding</keyword>
<feature type="modified residue" description="4-aspartylphosphate" evidence="4">
    <location>
        <position position="55"/>
    </location>
</feature>
<reference evidence="7 8" key="1">
    <citation type="journal article" date="2015" name="Stand. Genomic Sci.">
        <title>Genomic Encyclopedia of Bacterial and Archaeal Type Strains, Phase III: the genomes of soil and plant-associated and newly described type strains.</title>
        <authorList>
            <person name="Whitman W.B."/>
            <person name="Woyke T."/>
            <person name="Klenk H.P."/>
            <person name="Zhou Y."/>
            <person name="Lilburn T.G."/>
            <person name="Beck B.J."/>
            <person name="De Vos P."/>
            <person name="Vandamme P."/>
            <person name="Eisen J.A."/>
            <person name="Garrity G."/>
            <person name="Hugenholtz P."/>
            <person name="Kyrpides N.C."/>
        </authorList>
    </citation>
    <scope>NUCLEOTIDE SEQUENCE [LARGE SCALE GENOMIC DNA]</scope>
    <source>
        <strain evidence="7 8">CGMCC 1.10821</strain>
    </source>
</reference>
<comment type="caution">
    <text evidence="7">The sequence shown here is derived from an EMBL/GenBank/DDBJ whole genome shotgun (WGS) entry which is preliminary data.</text>
</comment>
<gene>
    <name evidence="7" type="ORF">IP90_01357</name>
</gene>
<dbReference type="GO" id="GO:0006355">
    <property type="term" value="P:regulation of DNA-templated transcription"/>
    <property type="evidence" value="ECO:0007669"/>
    <property type="project" value="InterPro"/>
</dbReference>
<dbReference type="PROSITE" id="PS50110">
    <property type="entry name" value="RESPONSE_REGULATORY"/>
    <property type="match status" value="1"/>
</dbReference>
<dbReference type="PANTHER" id="PTHR44688">
    <property type="entry name" value="DNA-BINDING TRANSCRIPTIONAL ACTIVATOR DEVR_DOSR"/>
    <property type="match status" value="1"/>
</dbReference>
<protein>
    <submittedName>
        <fullName evidence="7">LuxR family two component transcriptional regulator</fullName>
    </submittedName>
</protein>
<dbReference type="OrthoDB" id="9796655at2"/>
<evidence type="ECO:0000256" key="4">
    <source>
        <dbReference type="PROSITE-ProRule" id="PRU00169"/>
    </source>
</evidence>
<name>A0A562L7I2_9GAMM</name>
<keyword evidence="8" id="KW-1185">Reference proteome</keyword>
<dbReference type="RefSeq" id="WP_144898867.1">
    <property type="nucleotide sequence ID" value="NZ_VLKN01000003.1"/>
</dbReference>
<dbReference type="Pfam" id="PF00196">
    <property type="entry name" value="GerE"/>
    <property type="match status" value="1"/>
</dbReference>
<evidence type="ECO:0000256" key="1">
    <source>
        <dbReference type="ARBA" id="ARBA00023015"/>
    </source>
</evidence>
<keyword evidence="1" id="KW-0805">Transcription regulation</keyword>
<keyword evidence="4" id="KW-0597">Phosphoprotein</keyword>
<dbReference type="GO" id="GO:0000160">
    <property type="term" value="P:phosphorelay signal transduction system"/>
    <property type="evidence" value="ECO:0007669"/>
    <property type="project" value="InterPro"/>
</dbReference>
<dbReference type="SUPFAM" id="SSF52172">
    <property type="entry name" value="CheY-like"/>
    <property type="match status" value="1"/>
</dbReference>
<evidence type="ECO:0000313" key="8">
    <source>
        <dbReference type="Proteomes" id="UP000315167"/>
    </source>
</evidence>
<dbReference type="CDD" id="cd06170">
    <property type="entry name" value="LuxR_C_like"/>
    <property type="match status" value="1"/>
</dbReference>
<evidence type="ECO:0000259" key="6">
    <source>
        <dbReference type="PROSITE" id="PS50110"/>
    </source>
</evidence>
<evidence type="ECO:0000256" key="3">
    <source>
        <dbReference type="ARBA" id="ARBA00023163"/>
    </source>
</evidence>
<dbReference type="Pfam" id="PF00072">
    <property type="entry name" value="Response_reg"/>
    <property type="match status" value="1"/>
</dbReference>
<evidence type="ECO:0000313" key="7">
    <source>
        <dbReference type="EMBL" id="TWI03545.1"/>
    </source>
</evidence>